<dbReference type="Pfam" id="PF15308">
    <property type="entry name" value="CEP170_C"/>
    <property type="match status" value="1"/>
</dbReference>
<keyword evidence="6" id="KW-0493">Microtubule</keyword>
<evidence type="ECO:0000256" key="9">
    <source>
        <dbReference type="ARBA" id="ARBA00053332"/>
    </source>
</evidence>
<feature type="region of interest" description="Disordered" evidence="12">
    <location>
        <begin position="368"/>
        <end position="422"/>
    </location>
</feature>
<dbReference type="PANTHER" id="PTHR15715">
    <property type="entry name" value="CENTROSOMAL PROTEIN OF 170 KDA"/>
    <property type="match status" value="1"/>
</dbReference>
<reference evidence="14" key="1">
    <citation type="submission" date="2019-05" db="EMBL/GenBank/DDBJ databases">
        <authorList>
            <person name="Zhang S."/>
            <person name="Liu J."/>
        </authorList>
    </citation>
    <scope>NUCLEOTIDE SEQUENCE [LARGE SCALE GENOMIC DNA]</scope>
</reference>
<dbReference type="SMART" id="SM00240">
    <property type="entry name" value="FHA"/>
    <property type="match status" value="1"/>
</dbReference>
<evidence type="ECO:0000256" key="8">
    <source>
        <dbReference type="ARBA" id="ARBA00023212"/>
    </source>
</evidence>
<feature type="region of interest" description="Disordered" evidence="12">
    <location>
        <begin position="522"/>
        <end position="792"/>
    </location>
</feature>
<gene>
    <name evidence="14" type="primary">CEP170</name>
</gene>
<feature type="compositionally biased region" description="Polar residues" evidence="12">
    <location>
        <begin position="942"/>
        <end position="952"/>
    </location>
</feature>
<protein>
    <recommendedName>
        <fullName evidence="11">Centrosomal protein of 170 kDa</fullName>
    </recommendedName>
</protein>
<evidence type="ECO:0000256" key="7">
    <source>
        <dbReference type="ARBA" id="ARBA00023054"/>
    </source>
</evidence>
<keyword evidence="5" id="KW-0597">Phosphoprotein</keyword>
<evidence type="ECO:0000256" key="1">
    <source>
        <dbReference type="ARBA" id="ARBA00004114"/>
    </source>
</evidence>
<comment type="subcellular location">
    <subcellularLocation>
        <location evidence="1">Cytoplasm</location>
        <location evidence="1">Cytoskeleton</location>
        <location evidence="1">Microtubule organizing center</location>
        <location evidence="1">Centrosome</location>
        <location evidence="1">Centriole</location>
    </subcellularLocation>
    <subcellularLocation>
        <location evidence="2">Cytoplasm</location>
        <location evidence="2">Cytoskeleton</location>
        <location evidence="2">Spindle</location>
    </subcellularLocation>
</comment>
<feature type="compositionally biased region" description="Basic and acidic residues" evidence="12">
    <location>
        <begin position="293"/>
        <end position="306"/>
    </location>
</feature>
<feature type="compositionally biased region" description="Basic and acidic residues" evidence="12">
    <location>
        <begin position="190"/>
        <end position="206"/>
    </location>
</feature>
<dbReference type="Proteomes" id="UP000694520">
    <property type="component" value="Chromosome 14"/>
</dbReference>
<feature type="region of interest" description="Disordered" evidence="12">
    <location>
        <begin position="1228"/>
        <end position="1248"/>
    </location>
</feature>
<keyword evidence="4" id="KW-0963">Cytoplasm</keyword>
<evidence type="ECO:0000256" key="2">
    <source>
        <dbReference type="ARBA" id="ARBA00004186"/>
    </source>
</evidence>
<dbReference type="PANTHER" id="PTHR15715:SF17">
    <property type="entry name" value="CENTROSOMAL PROTEIN OF 170 KDA"/>
    <property type="match status" value="1"/>
</dbReference>
<feature type="compositionally biased region" description="Basic and acidic residues" evidence="12">
    <location>
        <begin position="552"/>
        <end position="561"/>
    </location>
</feature>
<dbReference type="CDD" id="cd22724">
    <property type="entry name" value="FHA_Cep170A"/>
    <property type="match status" value="1"/>
</dbReference>
<feature type="compositionally biased region" description="Polar residues" evidence="12">
    <location>
        <begin position="761"/>
        <end position="776"/>
    </location>
</feature>
<evidence type="ECO:0000256" key="10">
    <source>
        <dbReference type="ARBA" id="ARBA00065884"/>
    </source>
</evidence>
<dbReference type="InterPro" id="IPR000253">
    <property type="entry name" value="FHA_dom"/>
</dbReference>
<keyword evidence="15" id="KW-1185">Reference proteome</keyword>
<keyword evidence="8" id="KW-0206">Cytoskeleton</keyword>
<feature type="compositionally biased region" description="Polar residues" evidence="12">
    <location>
        <begin position="824"/>
        <end position="848"/>
    </location>
</feature>
<dbReference type="SUPFAM" id="SSF49879">
    <property type="entry name" value="SMAD/FHA domain"/>
    <property type="match status" value="1"/>
</dbReference>
<keyword evidence="7" id="KW-0175">Coiled coil</keyword>
<proteinExistence type="inferred from homology"/>
<comment type="subunit">
    <text evidence="10">Interacts with CCDC68 and CCDC120; leading to recruitment to centrosomes. Interacts with PLK1. Interacts with NIN. Interacts with FHDC1. Interacts with CCDC61. Interacts with TBK1; efficient complex formation may be dependent on the presence of CCDC61.</text>
</comment>
<feature type="region of interest" description="Disordered" evidence="12">
    <location>
        <begin position="1141"/>
        <end position="1185"/>
    </location>
</feature>
<feature type="compositionally biased region" description="Basic and acidic residues" evidence="12">
    <location>
        <begin position="630"/>
        <end position="641"/>
    </location>
</feature>
<dbReference type="Gene3D" id="2.60.200.20">
    <property type="match status" value="1"/>
</dbReference>
<feature type="region of interest" description="Disordered" evidence="12">
    <location>
        <begin position="262"/>
        <end position="324"/>
    </location>
</feature>
<evidence type="ECO:0000256" key="4">
    <source>
        <dbReference type="ARBA" id="ARBA00022490"/>
    </source>
</evidence>
<comment type="function">
    <text evidence="9">Plays a role in microtubule organization. Required for centriole subdistal appendage assembly.</text>
</comment>
<feature type="compositionally biased region" description="Polar residues" evidence="12">
    <location>
        <begin position="1165"/>
        <end position="1183"/>
    </location>
</feature>
<feature type="compositionally biased region" description="Low complexity" evidence="12">
    <location>
        <begin position="1071"/>
        <end position="1082"/>
    </location>
</feature>
<feature type="region of interest" description="Disordered" evidence="12">
    <location>
        <begin position="1273"/>
        <end position="1300"/>
    </location>
</feature>
<feature type="region of interest" description="Disordered" evidence="12">
    <location>
        <begin position="462"/>
        <end position="483"/>
    </location>
</feature>
<evidence type="ECO:0000313" key="15">
    <source>
        <dbReference type="Proteomes" id="UP000694520"/>
    </source>
</evidence>
<dbReference type="InterPro" id="IPR051176">
    <property type="entry name" value="Cent_Immune-Sig_Mod"/>
</dbReference>
<feature type="compositionally biased region" description="Low complexity" evidence="12">
    <location>
        <begin position="873"/>
        <end position="886"/>
    </location>
</feature>
<feature type="compositionally biased region" description="Polar residues" evidence="12">
    <location>
        <begin position="661"/>
        <end position="672"/>
    </location>
</feature>
<dbReference type="GO" id="GO:0005814">
    <property type="term" value="C:centriole"/>
    <property type="evidence" value="ECO:0007669"/>
    <property type="project" value="UniProtKB-SubCell"/>
</dbReference>
<reference evidence="14" key="2">
    <citation type="submission" date="2025-08" db="UniProtKB">
        <authorList>
            <consortium name="Ensembl"/>
        </authorList>
    </citation>
    <scope>IDENTIFICATION</scope>
</reference>
<dbReference type="PROSITE" id="PS50006">
    <property type="entry name" value="FHA_DOMAIN"/>
    <property type="match status" value="1"/>
</dbReference>
<feature type="compositionally biased region" description="Low complexity" evidence="12">
    <location>
        <begin position="988"/>
        <end position="1006"/>
    </location>
</feature>
<feature type="compositionally biased region" description="Basic and acidic residues" evidence="12">
    <location>
        <begin position="150"/>
        <end position="165"/>
    </location>
</feature>
<evidence type="ECO:0000256" key="11">
    <source>
        <dbReference type="ARBA" id="ARBA00070079"/>
    </source>
</evidence>
<dbReference type="InterPro" id="IPR008984">
    <property type="entry name" value="SMAD_FHA_dom_sf"/>
</dbReference>
<dbReference type="GO" id="GO:0005819">
    <property type="term" value="C:spindle"/>
    <property type="evidence" value="ECO:0007669"/>
    <property type="project" value="UniProtKB-SubCell"/>
</dbReference>
<feature type="compositionally biased region" description="Basic and acidic residues" evidence="12">
    <location>
        <begin position="963"/>
        <end position="975"/>
    </location>
</feature>
<dbReference type="GeneTree" id="ENSGT00940000155103"/>
<dbReference type="FunFam" id="2.60.200.20:FF:000018">
    <property type="entry name" value="Centrosomal protein of 170 kDa"/>
    <property type="match status" value="1"/>
</dbReference>
<accession>A0A8C0AA10</accession>
<organism evidence="14 15">
    <name type="scientific">Bos mutus grunniens</name>
    <name type="common">Wild yak</name>
    <name type="synonym">Bos grunniens</name>
    <dbReference type="NCBI Taxonomy" id="30521"/>
    <lineage>
        <taxon>Eukaryota</taxon>
        <taxon>Metazoa</taxon>
        <taxon>Chordata</taxon>
        <taxon>Craniata</taxon>
        <taxon>Vertebrata</taxon>
        <taxon>Euteleostomi</taxon>
        <taxon>Mammalia</taxon>
        <taxon>Eutheria</taxon>
        <taxon>Laurasiatheria</taxon>
        <taxon>Artiodactyla</taxon>
        <taxon>Ruminantia</taxon>
        <taxon>Pecora</taxon>
        <taxon>Bovidae</taxon>
        <taxon>Bovinae</taxon>
        <taxon>Bos</taxon>
    </lineage>
</organism>
<comment type="similarity">
    <text evidence="3">Belongs to the CEP170 family.</text>
</comment>
<evidence type="ECO:0000313" key="14">
    <source>
        <dbReference type="Ensembl" id="ENSBGRP00000016784.1"/>
    </source>
</evidence>
<feature type="compositionally biased region" description="Basic and acidic residues" evidence="12">
    <location>
        <begin position="810"/>
        <end position="819"/>
    </location>
</feature>
<feature type="compositionally biased region" description="Basic and acidic residues" evidence="12">
    <location>
        <begin position="701"/>
        <end position="719"/>
    </location>
</feature>
<feature type="compositionally biased region" description="Basic and acidic residues" evidence="12">
    <location>
        <begin position="570"/>
        <end position="600"/>
    </location>
</feature>
<feature type="compositionally biased region" description="Low complexity" evidence="12">
    <location>
        <begin position="1025"/>
        <end position="1041"/>
    </location>
</feature>
<evidence type="ECO:0000256" key="5">
    <source>
        <dbReference type="ARBA" id="ARBA00022553"/>
    </source>
</evidence>
<sequence length="1487" mass="164446">MSLTSWFLVSSGGTRHRLPREMIFVGRDDCELMLQSRSVDKQHAVINYDASTDEHLVKDLGSLNGTFVNDVRIPEQTYITLKLEDKLRFGYDTNLFTVVRGEMRVPEEALKHEKFTIQLQLSQKSSESELSKSACAKSIDSKVADSATEVQHKPTEALKSEEKVVDTSAMPRGTPLYGQPSWWGDDEADEQRPFKSNGKPEEKNHETGTSGCSIDAKQVEEQSAAASEEVLFPFCREPSYFEIPTKEFQQPSQITESTIHEIPTKDTPSSHTTGAGHASFTIEFDDSTPGKVTIRDHVTKFTSDQRHKSKKSSPGTQDLPGIQTGMMAPENKVADWLAQNNPPQMVWERTEEDSKSIKSDVPVYLKRLKGNKHDDGTQSDSENAGAHRRCSKRATLEEHLRRHHSEQKKLQKAQATEKHQDQAVVFGVDDNQDYNRPIINEKHKDLVKDWALSSAAVVMEERKPLSTPGFHNSEEGTSSSGNKRWVSQWASLAANHTRHDQEERIMELSVPVPLEHDTDISESGISLRSTGSAASLASQGERRRRTLPQLPSEEKSLESSRAKVLAQRSEIGEKQDTELQEKEAPAQVYQKDKQDTDRALSKINRAVNGETLKNGGDSKTLLHLGSSYSGKEKSETDKETSLVKQTLAKIQQQEQKEQAQWTPTKLSSSKNIAGQIDRCREESFKQESQPQEKIPGLSAGKGERAVQNEGKRRKAEEILKSQTSKGGDKKESSKSLVRQGSFTIEKPSPNIPIELIPHINKQPSSTPPSLALTTASRIRERSDSMDTDSSMDTTLILKDTEAVMAFLEAKLREDTKTDEGPDTPSYNRDNSISPESDVDTASTISLVTGETERKPTQKRKSFTSLYKDRCSTGSPSKDVAKSSSSGAREKIEKKTKSRSADIGSRADGRKFVQSSGRIRQPSVDLTDDDQTSSVPHSAISDVMSSDQETYSCKSHGRTPFTSADEHAHSKLEGSKVTKSKTSPGAPGSSSKSTTLPRPRPTRTSLLRRARLGEASDSELADADKASVASEVSTTSSTSKPPTGRRNISRIDLLAQPRRTRLGSLSARSDSEATISRSSASSRTAEAIIRSGARLVPSDKFSPRIRANSISRLSDSKVKSMTSAHGSPSVNSRWRRFPTDYASTSEDEFGSNRNSPKHTRLRTSPALKTTRLQSSGSAMPTSSSFKHRIKEQEDYIRDWTAHREEIARISQDLALIAREINDVAGEIDSVTSSGTAPSTTVSTAATTPGSAIDTREELVDRVFDESLNFRKIPPLVHSKTPEGNNCRSSDPRPQPAEPPDHLTITRRRTWSRDEVMGDNLLLSSVFQFSKKIRQSIDKTAGKIRILFKDKDRNWDEIESKLRAESEVPIVKTSSMEISSILQELKRVEKQLQAINAMIDPDGTLEALNNMGFPSAILPSPPKQKSSPVNDHSSPGQTPTLCQPEARVLHPAAGAVSAEFENAESEADFSIHFNRFNPDGEEEDVTVQE</sequence>
<dbReference type="Ensembl" id="ENSBGRT00000019394.1">
    <property type="protein sequence ID" value="ENSBGRP00000016784.1"/>
    <property type="gene ID" value="ENSBGRG00000010480.1"/>
</dbReference>
<evidence type="ECO:0000256" key="3">
    <source>
        <dbReference type="ARBA" id="ARBA00010436"/>
    </source>
</evidence>
<feature type="compositionally biased region" description="Polar residues" evidence="12">
    <location>
        <begin position="1421"/>
        <end position="1439"/>
    </location>
</feature>
<feature type="compositionally biased region" description="Polar residues" evidence="12">
    <location>
        <begin position="522"/>
        <end position="538"/>
    </location>
</feature>
<feature type="region of interest" description="Disordered" evidence="12">
    <location>
        <begin position="810"/>
        <end position="1082"/>
    </location>
</feature>
<dbReference type="GO" id="GO:0005874">
    <property type="term" value="C:microtubule"/>
    <property type="evidence" value="ECO:0007669"/>
    <property type="project" value="UniProtKB-KW"/>
</dbReference>
<feature type="domain" description="FHA" evidence="13">
    <location>
        <begin position="23"/>
        <end position="73"/>
    </location>
</feature>
<dbReference type="Pfam" id="PF00498">
    <property type="entry name" value="FHA"/>
    <property type="match status" value="1"/>
</dbReference>
<feature type="region of interest" description="Disordered" evidence="12">
    <location>
        <begin position="141"/>
        <end position="212"/>
    </location>
</feature>
<name>A0A8C0AA10_BOSMU</name>
<evidence type="ECO:0000256" key="6">
    <source>
        <dbReference type="ARBA" id="ARBA00022701"/>
    </source>
</evidence>
<evidence type="ECO:0000256" key="12">
    <source>
        <dbReference type="SAM" id="MobiDB-lite"/>
    </source>
</evidence>
<dbReference type="InterPro" id="IPR029300">
    <property type="entry name" value="CEP170_C"/>
</dbReference>
<evidence type="ECO:0000259" key="13">
    <source>
        <dbReference type="PROSITE" id="PS50006"/>
    </source>
</evidence>
<feature type="region of interest" description="Disordered" evidence="12">
    <location>
        <begin position="1411"/>
        <end position="1441"/>
    </location>
</feature>
<reference evidence="14" key="3">
    <citation type="submission" date="2025-09" db="UniProtKB">
        <authorList>
            <consortium name="Ensembl"/>
        </authorList>
    </citation>
    <scope>IDENTIFICATION</scope>
</reference>